<dbReference type="EMBL" id="HG937516">
    <property type="protein sequence ID" value="CDN40134.1"/>
    <property type="molecule type" value="Genomic_DNA"/>
</dbReference>
<dbReference type="HAMAP" id="MF_01341">
    <property type="entry name" value="Ribosomal_uL15"/>
    <property type="match status" value="1"/>
</dbReference>
<proteinExistence type="inferred from homology"/>
<evidence type="ECO:0000259" key="7">
    <source>
        <dbReference type="Pfam" id="PF00828"/>
    </source>
</evidence>
<dbReference type="GO" id="GO:0022625">
    <property type="term" value="C:cytosolic large ribosomal subunit"/>
    <property type="evidence" value="ECO:0007669"/>
    <property type="project" value="TreeGrafter"/>
</dbReference>
<dbReference type="InterPro" id="IPR036227">
    <property type="entry name" value="Ribosomal_uL15/eL18_sf"/>
</dbReference>
<comment type="subunit">
    <text evidence="4">Part of the 50S ribosomal subunit.</text>
</comment>
<dbReference type="InterPro" id="IPR005749">
    <property type="entry name" value="Ribosomal_uL15_bac-type"/>
</dbReference>
<dbReference type="PROSITE" id="PS00475">
    <property type="entry name" value="RIBOSOMAL_L15"/>
    <property type="match status" value="1"/>
</dbReference>
<evidence type="ECO:0000313" key="8">
    <source>
        <dbReference type="EMBL" id="CDN40134.1"/>
    </source>
</evidence>
<evidence type="ECO:0000256" key="3">
    <source>
        <dbReference type="ARBA" id="ARBA00023274"/>
    </source>
</evidence>
<dbReference type="GO" id="GO:0006412">
    <property type="term" value="P:translation"/>
    <property type="evidence" value="ECO:0007669"/>
    <property type="project" value="UniProtKB-UniRule"/>
</dbReference>
<keyword evidence="4" id="KW-0699">rRNA-binding</keyword>
<feature type="domain" description="Large ribosomal subunit protein uL15/eL18" evidence="7">
    <location>
        <begin position="103"/>
        <end position="146"/>
    </location>
</feature>
<dbReference type="InterPro" id="IPR001196">
    <property type="entry name" value="Ribosomal_uL15_CS"/>
</dbReference>
<accession>A0A292IGL7</accession>
<sequence>MELHKLQSLPKARKHRAKIVGRGHGSGLGKTSGRGQKGQKARKSGRTRPGFEGGQTPLYRRLPKFGFSTVAFKTKPVFLNVKMLLTNTERSYSRSDFVRLNWIANKLKAPVKLIGNTNLPGPVDIQVQAVSAAAKQAVEKAGGKVIIVDLSQALKDHKKVIQMSKEQTKPNVI</sequence>
<dbReference type="GO" id="GO:0003735">
    <property type="term" value="F:structural constituent of ribosome"/>
    <property type="evidence" value="ECO:0007669"/>
    <property type="project" value="InterPro"/>
</dbReference>
<evidence type="ECO:0000313" key="9">
    <source>
        <dbReference type="Proteomes" id="UP000261764"/>
    </source>
</evidence>
<evidence type="ECO:0000256" key="5">
    <source>
        <dbReference type="RuleBase" id="RU003888"/>
    </source>
</evidence>
<evidence type="ECO:0000256" key="4">
    <source>
        <dbReference type="HAMAP-Rule" id="MF_01341"/>
    </source>
</evidence>
<dbReference type="PANTHER" id="PTHR12934">
    <property type="entry name" value="50S RIBOSOMAL PROTEIN L15"/>
    <property type="match status" value="1"/>
</dbReference>
<dbReference type="GO" id="GO:0019843">
    <property type="term" value="F:rRNA binding"/>
    <property type="evidence" value="ECO:0007669"/>
    <property type="project" value="UniProtKB-UniRule"/>
</dbReference>
<feature type="region of interest" description="Disordered" evidence="6">
    <location>
        <begin position="1"/>
        <end position="56"/>
    </location>
</feature>
<feature type="compositionally biased region" description="Basic residues" evidence="6">
    <location>
        <begin position="11"/>
        <end position="21"/>
    </location>
</feature>
<keyword evidence="4" id="KW-0694">RNA-binding</keyword>
<dbReference type="Gene3D" id="3.100.10.10">
    <property type="match status" value="1"/>
</dbReference>
<keyword evidence="3 4" id="KW-0687">Ribonucleoprotein</keyword>
<comment type="function">
    <text evidence="4">Binds to the 23S rRNA.</text>
</comment>
<keyword evidence="2 4" id="KW-0689">Ribosomal protein</keyword>
<comment type="similarity">
    <text evidence="1 4 5">Belongs to the universal ribosomal protein uL15 family.</text>
</comment>
<dbReference type="AlphaFoldDB" id="A0A292IGL7"/>
<dbReference type="InterPro" id="IPR021131">
    <property type="entry name" value="Ribosomal_uL15/eL18"/>
</dbReference>
<dbReference type="Proteomes" id="UP000261764">
    <property type="component" value="Chromosome I"/>
</dbReference>
<dbReference type="NCBIfam" id="TIGR01071">
    <property type="entry name" value="rplO_bact"/>
    <property type="match status" value="1"/>
</dbReference>
<keyword evidence="9" id="KW-1185">Reference proteome</keyword>
<reference evidence="8 9" key="1">
    <citation type="journal article" date="2015" name="Clin. Infect. Dis.">
        <title>Genomic Investigations unmask Mycoplasma amphoriforme, a new respiratory pathogen.</title>
        <authorList>
            <person name="Gillespie S.H."/>
            <person name="Ling C.L."/>
            <person name="Oravcova K."/>
            <person name="Pinheiro M."/>
            <person name="Wells L."/>
            <person name="Bryant J.M."/>
            <person name="McHugh T.D."/>
            <person name="Bebear C."/>
            <person name="Webster D."/>
            <person name="Harris S.R."/>
            <person name="Seth-Smith H.M."/>
            <person name="Thomson N.R."/>
        </authorList>
    </citation>
    <scope>NUCLEOTIDE SEQUENCE [LARGE SCALE GENOMIC DNA]</scope>
    <source>
        <strain evidence="8 9">A39</strain>
    </source>
</reference>
<evidence type="ECO:0000256" key="1">
    <source>
        <dbReference type="ARBA" id="ARBA00007320"/>
    </source>
</evidence>
<evidence type="ECO:0000256" key="6">
    <source>
        <dbReference type="SAM" id="MobiDB-lite"/>
    </source>
</evidence>
<dbReference type="PANTHER" id="PTHR12934:SF11">
    <property type="entry name" value="LARGE RIBOSOMAL SUBUNIT PROTEIN UL15M"/>
    <property type="match status" value="1"/>
</dbReference>
<evidence type="ECO:0000256" key="2">
    <source>
        <dbReference type="ARBA" id="ARBA00022980"/>
    </source>
</evidence>
<dbReference type="InterPro" id="IPR030878">
    <property type="entry name" value="Ribosomal_uL15"/>
</dbReference>
<dbReference type="SUPFAM" id="SSF52080">
    <property type="entry name" value="Ribosomal proteins L15p and L18e"/>
    <property type="match status" value="1"/>
</dbReference>
<protein>
    <recommendedName>
        <fullName evidence="4">Large ribosomal subunit protein uL15</fullName>
    </recommendedName>
</protein>
<name>A0A292IGL7_9MOLU</name>
<dbReference type="RefSeq" id="WP_425528234.1">
    <property type="nucleotide sequence ID" value="NZ_HG937516.1"/>
</dbReference>
<dbReference type="Pfam" id="PF00828">
    <property type="entry name" value="Ribosomal_L27A"/>
    <property type="match status" value="1"/>
</dbReference>
<gene>
    <name evidence="4" type="primary">rplO</name>
    <name evidence="8" type="ORF">MAMA39_00060</name>
</gene>
<organism evidence="8 9">
    <name type="scientific">Mycoplasma amphoriforme A39</name>
    <dbReference type="NCBI Taxonomy" id="572419"/>
    <lineage>
        <taxon>Bacteria</taxon>
        <taxon>Bacillati</taxon>
        <taxon>Mycoplasmatota</taxon>
        <taxon>Mollicutes</taxon>
        <taxon>Mycoplasmataceae</taxon>
        <taxon>Mycoplasma</taxon>
    </lineage>
</organism>
<feature type="compositionally biased region" description="Gly residues" evidence="6">
    <location>
        <begin position="22"/>
        <end position="36"/>
    </location>
</feature>
<feature type="compositionally biased region" description="Basic residues" evidence="6">
    <location>
        <begin position="37"/>
        <end position="46"/>
    </location>
</feature>
<dbReference type="KEGG" id="mamp:MAMA39_00060"/>